<feature type="domain" description="DNA-directed DNA polymerase X" evidence="24">
    <location>
        <begin position="1"/>
        <end position="320"/>
    </location>
</feature>
<dbReference type="GO" id="GO:0003677">
    <property type="term" value="F:DNA binding"/>
    <property type="evidence" value="ECO:0007669"/>
    <property type="project" value="InterPro"/>
</dbReference>
<dbReference type="Gene3D" id="3.30.210.10">
    <property type="entry name" value="DNA polymerase, thumb domain"/>
    <property type="match status" value="1"/>
</dbReference>
<dbReference type="PIRSF" id="PIRSF005047">
    <property type="entry name" value="UCP005047_YshC"/>
    <property type="match status" value="1"/>
</dbReference>
<evidence type="ECO:0000259" key="23">
    <source>
        <dbReference type="SMART" id="SM00481"/>
    </source>
</evidence>
<dbReference type="Pfam" id="PF14792">
    <property type="entry name" value="DNA_pol_B_palm"/>
    <property type="match status" value="1"/>
</dbReference>
<comment type="catalytic activity">
    <reaction evidence="19">
        <text>a 5'-end 2'-deoxyribose-2'-deoxyribonucleotide-DNA = (2E,4S)-4-hydroxypenten-2-al-5-phosphate + a 5'-end 5'-phospho-2'-deoxyribonucleoside-DNA + H(+)</text>
        <dbReference type="Rhea" id="RHEA:76255"/>
        <dbReference type="Rhea" id="RHEA-COMP:13180"/>
        <dbReference type="Rhea" id="RHEA-COMP:18657"/>
        <dbReference type="ChEBI" id="CHEBI:15378"/>
        <dbReference type="ChEBI" id="CHEBI:136412"/>
        <dbReference type="ChEBI" id="CHEBI:195194"/>
        <dbReference type="ChEBI" id="CHEBI:195195"/>
    </reaction>
</comment>
<evidence type="ECO:0000256" key="21">
    <source>
        <dbReference type="ARBA" id="ARBA00049244"/>
    </source>
</evidence>
<dbReference type="InterPro" id="IPR022312">
    <property type="entry name" value="DNA_pol_X"/>
</dbReference>
<dbReference type="InterPro" id="IPR003583">
    <property type="entry name" value="Hlx-hairpin-Hlx_DNA-bd_motif"/>
</dbReference>
<keyword evidence="14" id="KW-0915">Sodium</keyword>
<dbReference type="InterPro" id="IPR002054">
    <property type="entry name" value="DNA-dir_DNA_pol_X"/>
</dbReference>
<keyword evidence="25" id="KW-0269">Exonuclease</keyword>
<dbReference type="GO" id="GO:0006281">
    <property type="term" value="P:DNA repair"/>
    <property type="evidence" value="ECO:0007669"/>
    <property type="project" value="UniProtKB-KW"/>
</dbReference>
<dbReference type="SMART" id="SM00481">
    <property type="entry name" value="POLIIIAc"/>
    <property type="match status" value="1"/>
</dbReference>
<proteinExistence type="predicted"/>
<evidence type="ECO:0000313" key="25">
    <source>
        <dbReference type="EMBL" id="RCS51867.1"/>
    </source>
</evidence>
<organism evidence="25 26">
    <name type="scientific">Bremerella cremea</name>
    <dbReference type="NCBI Taxonomy" id="1031537"/>
    <lineage>
        <taxon>Bacteria</taxon>
        <taxon>Pseudomonadati</taxon>
        <taxon>Planctomycetota</taxon>
        <taxon>Planctomycetia</taxon>
        <taxon>Pirellulales</taxon>
        <taxon>Pirellulaceae</taxon>
        <taxon>Bremerella</taxon>
    </lineage>
</organism>
<keyword evidence="8" id="KW-0808">Transferase</keyword>
<evidence type="ECO:0000256" key="2">
    <source>
        <dbReference type="ARBA" id="ARBA00004496"/>
    </source>
</evidence>
<evidence type="ECO:0000256" key="17">
    <source>
        <dbReference type="ARBA" id="ARBA00035726"/>
    </source>
</evidence>
<dbReference type="InterPro" id="IPR047967">
    <property type="entry name" value="PolX_PHP"/>
</dbReference>
<dbReference type="EMBL" id="QPEX01000017">
    <property type="protein sequence ID" value="RCS51867.1"/>
    <property type="molecule type" value="Genomic_DNA"/>
</dbReference>
<dbReference type="GO" id="GO:0005829">
    <property type="term" value="C:cytosol"/>
    <property type="evidence" value="ECO:0007669"/>
    <property type="project" value="TreeGrafter"/>
</dbReference>
<dbReference type="InterPro" id="IPR022311">
    <property type="entry name" value="PolX-like"/>
</dbReference>
<dbReference type="InterPro" id="IPR037160">
    <property type="entry name" value="DNA_Pol_thumb_sf"/>
</dbReference>
<protein>
    <recommendedName>
        <fullName evidence="5">DNA polymerase beta</fullName>
        <ecNumber evidence="3">2.7.7.7</ecNumber>
        <ecNumber evidence="4">4.2.99.18</ecNumber>
    </recommendedName>
    <alternativeName>
        <fullName evidence="16">5'-deoxyribose-phosphate lyase</fullName>
    </alternativeName>
    <alternativeName>
        <fullName evidence="17">AP lyase</fullName>
    </alternativeName>
</protein>
<comment type="caution">
    <text evidence="25">The sequence shown here is derived from an EMBL/GenBank/DDBJ whole genome shotgun (WGS) entry which is preliminary data.</text>
</comment>
<accession>A0A368KUI8</accession>
<evidence type="ECO:0000256" key="10">
    <source>
        <dbReference type="ARBA" id="ARBA00022705"/>
    </source>
</evidence>
<dbReference type="Pfam" id="PF02811">
    <property type="entry name" value="PHP"/>
    <property type="match status" value="1"/>
</dbReference>
<dbReference type="GO" id="GO:0004527">
    <property type="term" value="F:exonuclease activity"/>
    <property type="evidence" value="ECO:0007669"/>
    <property type="project" value="UniProtKB-KW"/>
</dbReference>
<evidence type="ECO:0000256" key="6">
    <source>
        <dbReference type="ARBA" id="ARBA00022481"/>
    </source>
</evidence>
<dbReference type="GO" id="GO:0042578">
    <property type="term" value="F:phosphoric ester hydrolase activity"/>
    <property type="evidence" value="ECO:0007669"/>
    <property type="project" value="TreeGrafter"/>
</dbReference>
<dbReference type="NCBIfam" id="NF006375">
    <property type="entry name" value="PRK08609.1"/>
    <property type="match status" value="1"/>
</dbReference>
<evidence type="ECO:0000256" key="8">
    <source>
        <dbReference type="ARBA" id="ARBA00022679"/>
    </source>
</evidence>
<dbReference type="EC" id="2.7.7.7" evidence="3"/>
<keyword evidence="25" id="KW-0540">Nuclease</keyword>
<comment type="cofactor">
    <cofactor evidence="1">
        <name>Mg(2+)</name>
        <dbReference type="ChEBI" id="CHEBI:18420"/>
    </cofactor>
</comment>
<dbReference type="PRINTS" id="PR00870">
    <property type="entry name" value="DNAPOLXBETA"/>
</dbReference>
<dbReference type="InterPro" id="IPR010996">
    <property type="entry name" value="HHH_MUS81"/>
</dbReference>
<reference evidence="25 26" key="1">
    <citation type="submission" date="2018-07" db="EMBL/GenBank/DDBJ databases">
        <title>Comparative genomes isolates from brazilian mangrove.</title>
        <authorList>
            <person name="De Araujo J.E."/>
            <person name="Taketani R.G."/>
            <person name="Silva M.C.P."/>
            <person name="Lourenco M.V."/>
            <person name="Oliveira V.M."/>
            <person name="Andreote F.D."/>
        </authorList>
    </citation>
    <scope>NUCLEOTIDE SEQUENCE [LARGE SCALE GENOMIC DNA]</scope>
    <source>
        <strain evidence="25 26">HEX PRIS-MGV</strain>
    </source>
</reference>
<evidence type="ECO:0000259" key="22">
    <source>
        <dbReference type="SMART" id="SM00278"/>
    </source>
</evidence>
<evidence type="ECO:0000256" key="3">
    <source>
        <dbReference type="ARBA" id="ARBA00012417"/>
    </source>
</evidence>
<feature type="domain" description="Polymerase/histidinol phosphatase N-terminal" evidence="23">
    <location>
        <begin position="343"/>
        <end position="423"/>
    </location>
</feature>
<keyword evidence="13" id="KW-0239">DNA-directed DNA polymerase</keyword>
<dbReference type="SUPFAM" id="SSF89550">
    <property type="entry name" value="PHP domain-like"/>
    <property type="match status" value="1"/>
</dbReference>
<dbReference type="InterPro" id="IPR016195">
    <property type="entry name" value="Pol/histidinol_Pase-like"/>
</dbReference>
<keyword evidence="25" id="KW-0378">Hydrolase</keyword>
<dbReference type="InterPro" id="IPR003141">
    <property type="entry name" value="Pol/His_phosphatase_N"/>
</dbReference>
<dbReference type="GO" id="GO:0140078">
    <property type="term" value="F:class I DNA-(apurinic or apyrimidinic site) endonuclease activity"/>
    <property type="evidence" value="ECO:0007669"/>
    <property type="project" value="UniProtKB-EC"/>
</dbReference>
<evidence type="ECO:0000256" key="19">
    <source>
        <dbReference type="ARBA" id="ARBA00044678"/>
    </source>
</evidence>
<dbReference type="RefSeq" id="WP_114368574.1">
    <property type="nucleotide sequence ID" value="NZ_QPEX01000017.1"/>
</dbReference>
<dbReference type="AlphaFoldDB" id="A0A368KUI8"/>
<dbReference type="InterPro" id="IPR043519">
    <property type="entry name" value="NT_sf"/>
</dbReference>
<dbReference type="SUPFAM" id="SSF47802">
    <property type="entry name" value="DNA polymerase beta, N-terminal domain-like"/>
    <property type="match status" value="1"/>
</dbReference>
<evidence type="ECO:0000256" key="7">
    <source>
        <dbReference type="ARBA" id="ARBA00022634"/>
    </source>
</evidence>
<sequence length="576" mass="64205">MNNAQIAAKFELLADLLEFQGANAFRVRAYRNAARTIEGLSQQISDILEDGSQKLTDLDGIGKDLAEKCQVLVESGELPQLEELQKKIPQSVLAMLRIPGLGPKKAAVIYQELKITTLDELKQACLDERVRELKGFGAKTEQTILAGIDLAATAEQRTYWATADKLVQRLRQHLSTAKGIEQLEIAGSYRRGKETVGDIDILVTAKSPEAAMDRLGDFTELSEVIARGETKMSIRLENNMQVDLRVVPAKSYGAALQYFTGSKEHNVKVRGIAKQHGLKINEYGVFRMEEDGSETYIAGKTEEEVYQALGLPWFPPELRENRDVIKLAEAGLPKLITVDDIVGDMHMHTNATDGKNTLEEMIDAAIERGYEYVAITDHSKRVSMANGLDAERLLEQWKEIDKLNKKLSGKIQVLKGLECDILEKGGMDLPDEVLEQGDWIIASVHYGQNQSKQQITDRIVGALENPNVCIVAHPTGRLINRREPYDVDLETVFQCAKENKKFVELNANPMRLDLNDVNCSAAKERGIPIGINSDAHNLEGFNVMQYGIKQARRGGLTKADVVNTRSWKEIQKLLGR</sequence>
<comment type="subcellular location">
    <subcellularLocation>
        <location evidence="2">Cytoplasm</location>
    </subcellularLocation>
</comment>
<evidence type="ECO:0000256" key="11">
    <source>
        <dbReference type="ARBA" id="ARBA00022763"/>
    </source>
</evidence>
<dbReference type="Proteomes" id="UP000253562">
    <property type="component" value="Unassembled WGS sequence"/>
</dbReference>
<evidence type="ECO:0000256" key="1">
    <source>
        <dbReference type="ARBA" id="ARBA00001946"/>
    </source>
</evidence>
<evidence type="ECO:0000256" key="12">
    <source>
        <dbReference type="ARBA" id="ARBA00022843"/>
    </source>
</evidence>
<dbReference type="PANTHER" id="PTHR36928:SF1">
    <property type="entry name" value="PHOSPHATASE YCDX-RELATED"/>
    <property type="match status" value="1"/>
</dbReference>
<dbReference type="SMART" id="SM00483">
    <property type="entry name" value="POLXc"/>
    <property type="match status" value="1"/>
</dbReference>
<dbReference type="Gene3D" id="3.20.20.140">
    <property type="entry name" value="Metal-dependent hydrolases"/>
    <property type="match status" value="1"/>
</dbReference>
<dbReference type="Pfam" id="PF14791">
    <property type="entry name" value="DNA_pol_B_thumb"/>
    <property type="match status" value="1"/>
</dbReference>
<dbReference type="Pfam" id="PF14520">
    <property type="entry name" value="HHH_5"/>
    <property type="match status" value="1"/>
</dbReference>
<evidence type="ECO:0000256" key="18">
    <source>
        <dbReference type="ARBA" id="ARBA00044632"/>
    </source>
</evidence>
<evidence type="ECO:0000256" key="15">
    <source>
        <dbReference type="ARBA" id="ARBA00023204"/>
    </source>
</evidence>
<name>A0A368KUI8_9BACT</name>
<dbReference type="OrthoDB" id="9808747at2"/>
<dbReference type="InterPro" id="IPR050243">
    <property type="entry name" value="PHP_phosphatase"/>
</dbReference>
<dbReference type="CDD" id="cd07436">
    <property type="entry name" value="PHP_PolX"/>
    <property type="match status" value="1"/>
</dbReference>
<dbReference type="SMART" id="SM00278">
    <property type="entry name" value="HhH1"/>
    <property type="match status" value="3"/>
</dbReference>
<dbReference type="PRINTS" id="PR00869">
    <property type="entry name" value="DNAPOLX"/>
</dbReference>
<dbReference type="GO" id="GO:0003887">
    <property type="term" value="F:DNA-directed DNA polymerase activity"/>
    <property type="evidence" value="ECO:0007669"/>
    <property type="project" value="UniProtKB-KW"/>
</dbReference>
<dbReference type="SUPFAM" id="SSF81301">
    <property type="entry name" value="Nucleotidyltransferase"/>
    <property type="match status" value="1"/>
</dbReference>
<dbReference type="Gene3D" id="1.10.150.20">
    <property type="entry name" value="5' to 3' exonuclease, C-terminal subdomain"/>
    <property type="match status" value="1"/>
</dbReference>
<evidence type="ECO:0000256" key="16">
    <source>
        <dbReference type="ARBA" id="ARBA00035717"/>
    </source>
</evidence>
<dbReference type="PANTHER" id="PTHR36928">
    <property type="entry name" value="PHOSPHATASE YCDX-RELATED"/>
    <property type="match status" value="1"/>
</dbReference>
<dbReference type="InterPro" id="IPR029398">
    <property type="entry name" value="PolB_thumb"/>
</dbReference>
<comment type="function">
    <text evidence="20">Repair polymerase that plays a key role in base-excision repair. During this process, the damaged base is excised by specific DNA glycosylases, the DNA backbone is nicked at the abasic site by an apurinic/apyrimidic (AP) endonuclease, and POLB removes 5'-deoxyribose-phosphate from the preincised AP site acting as a 5'-deoxyribose-phosphate lyase (5'-dRP lyase); through its DNA polymerase activity, it adds one nucleotide to the 3' end of the arising single-nucleotide gap. Conducts 'gap-filling' DNA synthesis in a stepwise distributive fashion rather than in a processive fashion as for other DNA polymerases. It is also able to cleave sugar-phosphate bonds 3' to an intact AP site, acting as an AP lyase.</text>
</comment>
<feature type="domain" description="Helix-hairpin-helix DNA-binding motif class 1" evidence="22">
    <location>
        <begin position="93"/>
        <end position="112"/>
    </location>
</feature>
<dbReference type="EC" id="4.2.99.18" evidence="4"/>
<evidence type="ECO:0000313" key="26">
    <source>
        <dbReference type="Proteomes" id="UP000253562"/>
    </source>
</evidence>
<gene>
    <name evidence="25" type="ORF">DTL42_09920</name>
</gene>
<dbReference type="CDD" id="cd00141">
    <property type="entry name" value="NT_POLXc"/>
    <property type="match status" value="1"/>
</dbReference>
<feature type="domain" description="Helix-hairpin-helix DNA-binding motif class 1" evidence="22">
    <location>
        <begin position="128"/>
        <end position="147"/>
    </location>
</feature>
<dbReference type="Gene3D" id="1.10.150.110">
    <property type="entry name" value="DNA polymerase beta, N-terminal domain-like"/>
    <property type="match status" value="1"/>
</dbReference>
<dbReference type="Gene3D" id="3.30.460.10">
    <property type="entry name" value="Beta Polymerase, domain 2"/>
    <property type="match status" value="1"/>
</dbReference>
<evidence type="ECO:0000256" key="4">
    <source>
        <dbReference type="ARBA" id="ARBA00012720"/>
    </source>
</evidence>
<keyword evidence="12" id="KW-0832">Ubl conjugation</keyword>
<feature type="domain" description="Helix-hairpin-helix DNA-binding motif class 1" evidence="22">
    <location>
        <begin position="53"/>
        <end position="75"/>
    </location>
</feature>
<dbReference type="GO" id="GO:0008270">
    <property type="term" value="F:zinc ion binding"/>
    <property type="evidence" value="ECO:0007669"/>
    <property type="project" value="TreeGrafter"/>
</dbReference>
<dbReference type="InterPro" id="IPR028207">
    <property type="entry name" value="DNA_pol_B_palm_palm"/>
</dbReference>
<evidence type="ECO:0000256" key="5">
    <source>
        <dbReference type="ARBA" id="ARBA00020020"/>
    </source>
</evidence>
<keyword evidence="11" id="KW-0227">DNA damage</keyword>
<comment type="catalytic activity">
    <reaction evidence="21">
        <text>DNA(n) + a 2'-deoxyribonucleoside 5'-triphosphate = DNA(n+1) + diphosphate</text>
        <dbReference type="Rhea" id="RHEA:22508"/>
        <dbReference type="Rhea" id="RHEA-COMP:17339"/>
        <dbReference type="Rhea" id="RHEA-COMP:17340"/>
        <dbReference type="ChEBI" id="CHEBI:33019"/>
        <dbReference type="ChEBI" id="CHEBI:61560"/>
        <dbReference type="ChEBI" id="CHEBI:173112"/>
        <dbReference type="EC" id="2.7.7.7"/>
    </reaction>
</comment>
<dbReference type="Pfam" id="PF14716">
    <property type="entry name" value="HHH_8"/>
    <property type="match status" value="1"/>
</dbReference>
<evidence type="ECO:0000256" key="13">
    <source>
        <dbReference type="ARBA" id="ARBA00022932"/>
    </source>
</evidence>
<keyword evidence="10" id="KW-0235">DNA replication</keyword>
<keyword evidence="6" id="KW-0488">Methylation</keyword>
<evidence type="ECO:0000256" key="9">
    <source>
        <dbReference type="ARBA" id="ARBA00022695"/>
    </source>
</evidence>
<evidence type="ECO:0000256" key="20">
    <source>
        <dbReference type="ARBA" id="ARBA00045548"/>
    </source>
</evidence>
<evidence type="ECO:0000259" key="24">
    <source>
        <dbReference type="SMART" id="SM00483"/>
    </source>
</evidence>
<evidence type="ECO:0000256" key="14">
    <source>
        <dbReference type="ARBA" id="ARBA00023053"/>
    </source>
</evidence>
<keyword evidence="9" id="KW-0548">Nucleotidyltransferase</keyword>
<comment type="catalytic activity">
    <reaction evidence="18">
        <text>2'-deoxyribonucleotide-(2'-deoxyribose 5'-phosphate)-2'-deoxyribonucleotide-DNA = a 3'-end 2'-deoxyribonucleotide-(2,3-dehydro-2,3-deoxyribose 5'-phosphate)-DNA + a 5'-end 5'-phospho-2'-deoxyribonucleoside-DNA + H(+)</text>
        <dbReference type="Rhea" id="RHEA:66592"/>
        <dbReference type="Rhea" id="RHEA-COMP:13180"/>
        <dbReference type="Rhea" id="RHEA-COMP:16897"/>
        <dbReference type="Rhea" id="RHEA-COMP:17067"/>
        <dbReference type="ChEBI" id="CHEBI:15378"/>
        <dbReference type="ChEBI" id="CHEBI:136412"/>
        <dbReference type="ChEBI" id="CHEBI:157695"/>
        <dbReference type="ChEBI" id="CHEBI:167181"/>
        <dbReference type="EC" id="4.2.99.18"/>
    </reaction>
</comment>
<keyword evidence="7" id="KW-0237">DNA synthesis</keyword>
<dbReference type="InterPro" id="IPR002008">
    <property type="entry name" value="DNA_pol_X_beta-like"/>
</dbReference>
<dbReference type="InterPro" id="IPR027421">
    <property type="entry name" value="DNA_pol_lamdba_lyase_dom_sf"/>
</dbReference>
<keyword evidence="15" id="KW-0234">DNA repair</keyword>
<dbReference type="InterPro" id="IPR004013">
    <property type="entry name" value="PHP_dom"/>
</dbReference>